<reference evidence="2" key="1">
    <citation type="submission" date="2020-06" db="EMBL/GenBank/DDBJ databases">
        <authorList>
            <person name="Li T."/>
            <person name="Hu X."/>
            <person name="Zhang T."/>
            <person name="Song X."/>
            <person name="Zhang H."/>
            <person name="Dai N."/>
            <person name="Sheng W."/>
            <person name="Hou X."/>
            <person name="Wei L."/>
        </authorList>
    </citation>
    <scope>NUCLEOTIDE SEQUENCE</scope>
    <source>
        <strain evidence="2">G01</strain>
        <tissue evidence="2">Leaf</tissue>
    </source>
</reference>
<accession>A0AAW2IR55</accession>
<feature type="compositionally biased region" description="Pro residues" evidence="1">
    <location>
        <begin position="104"/>
        <end position="113"/>
    </location>
</feature>
<dbReference type="AlphaFoldDB" id="A0AAW2IR55"/>
<sequence>MTASGAVRGRRRSRGTPEIREQQRTTCTLVSSLRVPRRAAAVDVSSWRSEEAHHTIAGPSQPSSSIAPTSSPPQPKSDNLHDQVQMIERYIKSCDPDWPDRIVPQPPANPPHPTATTNMLTQMSMI</sequence>
<evidence type="ECO:0000313" key="2">
    <source>
        <dbReference type="EMBL" id="KAL0284302.1"/>
    </source>
</evidence>
<proteinExistence type="predicted"/>
<gene>
    <name evidence="2" type="ORF">Sangu_2835000</name>
</gene>
<feature type="region of interest" description="Disordered" evidence="1">
    <location>
        <begin position="1"/>
        <end position="27"/>
    </location>
</feature>
<comment type="caution">
    <text evidence="2">The sequence shown here is derived from an EMBL/GenBank/DDBJ whole genome shotgun (WGS) entry which is preliminary data.</text>
</comment>
<feature type="compositionally biased region" description="Low complexity" evidence="1">
    <location>
        <begin position="59"/>
        <end position="69"/>
    </location>
</feature>
<reference evidence="2" key="2">
    <citation type="journal article" date="2024" name="Plant">
        <title>Genomic evolution and insights into agronomic trait innovations of Sesamum species.</title>
        <authorList>
            <person name="Miao H."/>
            <person name="Wang L."/>
            <person name="Qu L."/>
            <person name="Liu H."/>
            <person name="Sun Y."/>
            <person name="Le M."/>
            <person name="Wang Q."/>
            <person name="Wei S."/>
            <person name="Zheng Y."/>
            <person name="Lin W."/>
            <person name="Duan Y."/>
            <person name="Cao H."/>
            <person name="Xiong S."/>
            <person name="Wang X."/>
            <person name="Wei L."/>
            <person name="Li C."/>
            <person name="Ma Q."/>
            <person name="Ju M."/>
            <person name="Zhao R."/>
            <person name="Li G."/>
            <person name="Mu C."/>
            <person name="Tian Q."/>
            <person name="Mei H."/>
            <person name="Zhang T."/>
            <person name="Gao T."/>
            <person name="Zhang H."/>
        </authorList>
    </citation>
    <scope>NUCLEOTIDE SEQUENCE</scope>
    <source>
        <strain evidence="2">G01</strain>
    </source>
</reference>
<protein>
    <submittedName>
        <fullName evidence="2">Uncharacterized protein</fullName>
    </submittedName>
</protein>
<evidence type="ECO:0000256" key="1">
    <source>
        <dbReference type="SAM" id="MobiDB-lite"/>
    </source>
</evidence>
<name>A0AAW2IR55_9LAMI</name>
<feature type="region of interest" description="Disordered" evidence="1">
    <location>
        <begin position="95"/>
        <end position="117"/>
    </location>
</feature>
<organism evidence="2">
    <name type="scientific">Sesamum angustifolium</name>
    <dbReference type="NCBI Taxonomy" id="2727405"/>
    <lineage>
        <taxon>Eukaryota</taxon>
        <taxon>Viridiplantae</taxon>
        <taxon>Streptophyta</taxon>
        <taxon>Embryophyta</taxon>
        <taxon>Tracheophyta</taxon>
        <taxon>Spermatophyta</taxon>
        <taxon>Magnoliopsida</taxon>
        <taxon>eudicotyledons</taxon>
        <taxon>Gunneridae</taxon>
        <taxon>Pentapetalae</taxon>
        <taxon>asterids</taxon>
        <taxon>lamiids</taxon>
        <taxon>Lamiales</taxon>
        <taxon>Pedaliaceae</taxon>
        <taxon>Sesamum</taxon>
    </lineage>
</organism>
<feature type="region of interest" description="Disordered" evidence="1">
    <location>
        <begin position="40"/>
        <end position="82"/>
    </location>
</feature>
<dbReference type="EMBL" id="JACGWK010001663">
    <property type="protein sequence ID" value="KAL0284302.1"/>
    <property type="molecule type" value="Genomic_DNA"/>
</dbReference>